<evidence type="ECO:0000313" key="11">
    <source>
        <dbReference type="Proteomes" id="UP000079169"/>
    </source>
</evidence>
<dbReference type="PaxDb" id="121845-A0A3Q0JL09"/>
<dbReference type="PANTHER" id="PTHR31539">
    <property type="entry name" value="CENTROSOMAL PROTEIN OF 19K CEP19"/>
    <property type="match status" value="1"/>
</dbReference>
<evidence type="ECO:0000256" key="5">
    <source>
        <dbReference type="ARBA" id="ARBA00022015"/>
    </source>
</evidence>
<comment type="similarity">
    <text evidence="4">Belongs to the CEP19 family.</text>
</comment>
<evidence type="ECO:0000256" key="7">
    <source>
        <dbReference type="ARBA" id="ARBA00022794"/>
    </source>
</evidence>
<evidence type="ECO:0000256" key="4">
    <source>
        <dbReference type="ARBA" id="ARBA00009371"/>
    </source>
</evidence>
<sequence>MSTVKSDVDNILAHKIGIKFNPPSLVLLYELKDSKQFKKRLMPIRNFSLESNVKLFGDNLKSRHAEKLSSVPNEQIEKMLKLLKDYNR</sequence>
<evidence type="ECO:0000256" key="3">
    <source>
        <dbReference type="ARBA" id="ARBA00004186"/>
    </source>
</evidence>
<gene>
    <name evidence="12" type="primary">LOC103520707</name>
</gene>
<keyword evidence="9" id="KW-0206">Cytoskeleton</keyword>
<evidence type="ECO:0000313" key="12">
    <source>
        <dbReference type="RefSeq" id="XP_026687530.1"/>
    </source>
</evidence>
<evidence type="ECO:0000256" key="10">
    <source>
        <dbReference type="ARBA" id="ARBA00023273"/>
    </source>
</evidence>
<dbReference type="Proteomes" id="UP000079169">
    <property type="component" value="Unplaced"/>
</dbReference>
<protein>
    <recommendedName>
        <fullName evidence="5">Centrosomal protein of 19 kDa</fullName>
    </recommendedName>
</protein>
<evidence type="ECO:0000256" key="1">
    <source>
        <dbReference type="ARBA" id="ARBA00004114"/>
    </source>
</evidence>
<dbReference type="GO" id="GO:0005814">
    <property type="term" value="C:centriole"/>
    <property type="evidence" value="ECO:0007669"/>
    <property type="project" value="UniProtKB-SubCell"/>
</dbReference>
<evidence type="ECO:0000256" key="9">
    <source>
        <dbReference type="ARBA" id="ARBA00023212"/>
    </source>
</evidence>
<dbReference type="GO" id="GO:0034454">
    <property type="term" value="P:microtubule anchoring at centrosome"/>
    <property type="evidence" value="ECO:0007669"/>
    <property type="project" value="TreeGrafter"/>
</dbReference>
<keyword evidence="11" id="KW-1185">Reference proteome</keyword>
<dbReference type="GO" id="GO:0005813">
    <property type="term" value="C:centrosome"/>
    <property type="evidence" value="ECO:0007669"/>
    <property type="project" value="TreeGrafter"/>
</dbReference>
<dbReference type="PANTHER" id="PTHR31539:SF1">
    <property type="entry name" value="CENTROSOMAL PROTEIN OF 19 KDA"/>
    <property type="match status" value="1"/>
</dbReference>
<feature type="non-terminal residue" evidence="12">
    <location>
        <position position="88"/>
    </location>
</feature>
<evidence type="ECO:0000256" key="2">
    <source>
        <dbReference type="ARBA" id="ARBA00004120"/>
    </source>
</evidence>
<dbReference type="STRING" id="121845.A0A3Q0JL09"/>
<dbReference type="RefSeq" id="XP_026687530.1">
    <property type="nucleotide sequence ID" value="XM_026831729.1"/>
</dbReference>
<proteinExistence type="inferred from homology"/>
<comment type="subcellular location">
    <subcellularLocation>
        <location evidence="2">Cytoplasm</location>
        <location evidence="2">Cytoskeleton</location>
        <location evidence="2">Cilium basal body</location>
    </subcellularLocation>
    <subcellularLocation>
        <location evidence="1">Cytoplasm</location>
        <location evidence="1">Cytoskeleton</location>
        <location evidence="1">Microtubule organizing center</location>
        <location evidence="1">Centrosome</location>
        <location evidence="1">Centriole</location>
    </subcellularLocation>
    <subcellularLocation>
        <location evidence="3">Cytoplasm</location>
        <location evidence="3">Cytoskeleton</location>
        <location evidence="3">Spindle</location>
    </subcellularLocation>
</comment>
<keyword evidence="8" id="KW-0969">Cilium</keyword>
<organism evidence="11 12">
    <name type="scientific">Diaphorina citri</name>
    <name type="common">Asian citrus psyllid</name>
    <dbReference type="NCBI Taxonomy" id="121845"/>
    <lineage>
        <taxon>Eukaryota</taxon>
        <taxon>Metazoa</taxon>
        <taxon>Ecdysozoa</taxon>
        <taxon>Arthropoda</taxon>
        <taxon>Hexapoda</taxon>
        <taxon>Insecta</taxon>
        <taxon>Pterygota</taxon>
        <taxon>Neoptera</taxon>
        <taxon>Paraneoptera</taxon>
        <taxon>Hemiptera</taxon>
        <taxon>Sternorrhyncha</taxon>
        <taxon>Psylloidea</taxon>
        <taxon>Psyllidae</taxon>
        <taxon>Diaphorininae</taxon>
        <taxon>Diaphorina</taxon>
    </lineage>
</organism>
<dbReference type="GeneID" id="103520707"/>
<dbReference type="GO" id="GO:0000922">
    <property type="term" value="C:spindle pole"/>
    <property type="evidence" value="ECO:0007669"/>
    <property type="project" value="TreeGrafter"/>
</dbReference>
<keyword evidence="6" id="KW-0963">Cytoplasm</keyword>
<name>A0A3Q0JL09_DIACI</name>
<dbReference type="GO" id="GO:0097712">
    <property type="term" value="P:vesicle targeting, trans-Golgi to periciliary membrane compartment"/>
    <property type="evidence" value="ECO:0007669"/>
    <property type="project" value="TreeGrafter"/>
</dbReference>
<dbReference type="InterPro" id="IPR029412">
    <property type="entry name" value="CEP19"/>
</dbReference>
<evidence type="ECO:0000256" key="8">
    <source>
        <dbReference type="ARBA" id="ARBA00023069"/>
    </source>
</evidence>
<dbReference type="GO" id="GO:0036064">
    <property type="term" value="C:ciliary basal body"/>
    <property type="evidence" value="ECO:0007669"/>
    <property type="project" value="TreeGrafter"/>
</dbReference>
<dbReference type="KEGG" id="dci:103520707"/>
<accession>A0A3Q0JL09</accession>
<keyword evidence="10" id="KW-0966">Cell projection</keyword>
<reference evidence="12" key="1">
    <citation type="submission" date="2025-08" db="UniProtKB">
        <authorList>
            <consortium name="RefSeq"/>
        </authorList>
    </citation>
    <scope>IDENTIFICATION</scope>
</reference>
<evidence type="ECO:0000256" key="6">
    <source>
        <dbReference type="ARBA" id="ARBA00022490"/>
    </source>
</evidence>
<dbReference type="Pfam" id="PF14933">
    <property type="entry name" value="CEP19"/>
    <property type="match status" value="1"/>
</dbReference>
<keyword evidence="7" id="KW-0970">Cilium biogenesis/degradation</keyword>
<dbReference type="AlphaFoldDB" id="A0A3Q0JL09"/>